<dbReference type="PANTHER" id="PTHR43390:SF1">
    <property type="entry name" value="CHLOROPLAST PROCESSING PEPTIDASE"/>
    <property type="match status" value="1"/>
</dbReference>
<protein>
    <recommendedName>
        <fullName evidence="4 7">Signal peptidase I</fullName>
        <ecNumber evidence="4 7">3.4.21.89</ecNumber>
    </recommendedName>
</protein>
<evidence type="ECO:0000259" key="8">
    <source>
        <dbReference type="Pfam" id="PF10502"/>
    </source>
</evidence>
<dbReference type="InterPro" id="IPR019533">
    <property type="entry name" value="Peptidase_S26"/>
</dbReference>
<name>I4A5U4_DESDJ</name>
<dbReference type="EC" id="3.4.21.89" evidence="4 7"/>
<evidence type="ECO:0000313" key="10">
    <source>
        <dbReference type="Proteomes" id="UP000006053"/>
    </source>
</evidence>
<dbReference type="GO" id="GO:0004252">
    <property type="term" value="F:serine-type endopeptidase activity"/>
    <property type="evidence" value="ECO:0007669"/>
    <property type="project" value="InterPro"/>
</dbReference>
<dbReference type="Gene3D" id="2.10.109.10">
    <property type="entry name" value="Umud Fragment, subunit A"/>
    <property type="match status" value="1"/>
</dbReference>
<dbReference type="EMBL" id="CP003348">
    <property type="protein sequence ID" value="AFL99328.1"/>
    <property type="molecule type" value="Genomic_DNA"/>
</dbReference>
<dbReference type="InterPro" id="IPR000223">
    <property type="entry name" value="Pept_S26A_signal_pept_1"/>
</dbReference>
<dbReference type="Pfam" id="PF10502">
    <property type="entry name" value="Peptidase_S26"/>
    <property type="match status" value="1"/>
</dbReference>
<keyword evidence="10" id="KW-1185">Reference proteome</keyword>
<comment type="subcellular location">
    <subcellularLocation>
        <location evidence="2">Cell membrane</location>
        <topology evidence="2">Single-pass type II membrane protein</topology>
    </subcellularLocation>
    <subcellularLocation>
        <location evidence="7">Membrane</location>
        <topology evidence="7">Single-pass type II membrane protein</topology>
    </subcellularLocation>
</comment>
<keyword evidence="7" id="KW-0645">Protease</keyword>
<dbReference type="CDD" id="cd06530">
    <property type="entry name" value="S26_SPase_I"/>
    <property type="match status" value="1"/>
</dbReference>
<dbReference type="InterPro" id="IPR019758">
    <property type="entry name" value="Pept_S26A_signal_pept_1_CS"/>
</dbReference>
<dbReference type="RefSeq" id="WP_014792820.1">
    <property type="nucleotide sequence ID" value="NC_018017.1"/>
</dbReference>
<comment type="catalytic activity">
    <reaction evidence="1 7">
        <text>Cleavage of hydrophobic, N-terminal signal or leader sequences from secreted and periplasmic proteins.</text>
        <dbReference type="EC" id="3.4.21.89"/>
    </reaction>
</comment>
<keyword evidence="5 7" id="KW-0378">Hydrolase</keyword>
<accession>I4A5U4</accession>
<feature type="active site" evidence="6">
    <location>
        <position position="86"/>
    </location>
</feature>
<dbReference type="OrthoDB" id="9802919at2"/>
<dbReference type="PROSITE" id="PS00761">
    <property type="entry name" value="SPASE_I_3"/>
    <property type="match status" value="1"/>
</dbReference>
<dbReference type="SUPFAM" id="SSF51306">
    <property type="entry name" value="LexA/Signal peptidase"/>
    <property type="match status" value="1"/>
</dbReference>
<evidence type="ECO:0000256" key="4">
    <source>
        <dbReference type="ARBA" id="ARBA00013208"/>
    </source>
</evidence>
<evidence type="ECO:0000256" key="7">
    <source>
        <dbReference type="RuleBase" id="RU362042"/>
    </source>
</evidence>
<evidence type="ECO:0000256" key="3">
    <source>
        <dbReference type="ARBA" id="ARBA00009370"/>
    </source>
</evidence>
<dbReference type="NCBIfam" id="TIGR02227">
    <property type="entry name" value="sigpep_I_bact"/>
    <property type="match status" value="1"/>
</dbReference>
<dbReference type="GO" id="GO:0009003">
    <property type="term" value="F:signal peptidase activity"/>
    <property type="evidence" value="ECO:0007669"/>
    <property type="project" value="UniProtKB-EC"/>
</dbReference>
<organism evidence="9 10">
    <name type="scientific">Desulfitobacterium dehalogenans (strain ATCC 51507 / DSM 9161 / JW/IU-DC1)</name>
    <dbReference type="NCBI Taxonomy" id="756499"/>
    <lineage>
        <taxon>Bacteria</taxon>
        <taxon>Bacillati</taxon>
        <taxon>Bacillota</taxon>
        <taxon>Clostridia</taxon>
        <taxon>Eubacteriales</taxon>
        <taxon>Desulfitobacteriaceae</taxon>
        <taxon>Desulfitobacterium</taxon>
    </lineage>
</organism>
<evidence type="ECO:0000256" key="5">
    <source>
        <dbReference type="ARBA" id="ARBA00022801"/>
    </source>
</evidence>
<proteinExistence type="inferred from homology"/>
<evidence type="ECO:0000313" key="9">
    <source>
        <dbReference type="EMBL" id="AFL99328.1"/>
    </source>
</evidence>
<feature type="domain" description="Peptidase S26" evidence="8">
    <location>
        <begin position="10"/>
        <end position="166"/>
    </location>
</feature>
<evidence type="ECO:0000256" key="1">
    <source>
        <dbReference type="ARBA" id="ARBA00000677"/>
    </source>
</evidence>
<dbReference type="PANTHER" id="PTHR43390">
    <property type="entry name" value="SIGNAL PEPTIDASE I"/>
    <property type="match status" value="1"/>
</dbReference>
<comment type="similarity">
    <text evidence="3 7">Belongs to the peptidase S26 family.</text>
</comment>
<dbReference type="GO" id="GO:0006465">
    <property type="term" value="P:signal peptide processing"/>
    <property type="evidence" value="ECO:0007669"/>
    <property type="project" value="InterPro"/>
</dbReference>
<sequence precursor="true">MKKEYKKQIKEAVKIIVFAFVLSWGLRATVVDARVVPTPSMLPTIQVNDRLLVDKISYRFKDINRGDIVVFHAPLNVDQKGVDYVKRVIGLPGDKIEIKDGKVFINEKELIESYEMEEPNYTYGPEIVPEETYFVMGDNRNNSNDSHYWGVLPKTKIIGKVFIRYWPLEGFGRLAK</sequence>
<dbReference type="GO" id="GO:0005886">
    <property type="term" value="C:plasma membrane"/>
    <property type="evidence" value="ECO:0007669"/>
    <property type="project" value="UniProtKB-SubCell"/>
</dbReference>
<dbReference type="Proteomes" id="UP000006053">
    <property type="component" value="Chromosome"/>
</dbReference>
<dbReference type="PRINTS" id="PR00727">
    <property type="entry name" value="LEADERPTASE"/>
</dbReference>
<dbReference type="InterPro" id="IPR019757">
    <property type="entry name" value="Pept_S26A_signal_pept_1_Lys-AS"/>
</dbReference>
<dbReference type="AlphaFoldDB" id="I4A5U4"/>
<feature type="active site" evidence="6">
    <location>
        <position position="40"/>
    </location>
</feature>
<dbReference type="KEGG" id="ddh:Desde_0889"/>
<reference evidence="10" key="1">
    <citation type="submission" date="2012-06" db="EMBL/GenBank/DDBJ databases">
        <title>Complete sequence of Desulfitobacterium dehalogenans ATCC 51507.</title>
        <authorList>
            <person name="Lucas S."/>
            <person name="Han J."/>
            <person name="Lapidus A."/>
            <person name="Cheng J.-F."/>
            <person name="Goodwin L."/>
            <person name="Pitluck S."/>
            <person name="Peters L."/>
            <person name="Ovchinnikova G."/>
            <person name="Teshima H."/>
            <person name="Detter J.C."/>
            <person name="Han C."/>
            <person name="Tapia R."/>
            <person name="Land M."/>
            <person name="Hauser L."/>
            <person name="Kyrpides N."/>
            <person name="Ivanova N."/>
            <person name="Pagani I."/>
            <person name="Kruse T."/>
            <person name="de Vos W.M."/>
            <person name="Smidt H."/>
            <person name="Woyke T."/>
        </authorList>
    </citation>
    <scope>NUCLEOTIDE SEQUENCE [LARGE SCALE GENOMIC DNA]</scope>
    <source>
        <strain evidence="10">ATCC 51507 / DSM 9161 / JW/IU-DC1</strain>
    </source>
</reference>
<evidence type="ECO:0000256" key="6">
    <source>
        <dbReference type="PIRSR" id="PIRSR600223-1"/>
    </source>
</evidence>
<dbReference type="PROSITE" id="PS00760">
    <property type="entry name" value="SPASE_I_2"/>
    <property type="match status" value="1"/>
</dbReference>
<dbReference type="STRING" id="756499.Desde_0889"/>
<gene>
    <name evidence="9" type="ordered locus">Desde_0889</name>
</gene>
<evidence type="ECO:0000256" key="2">
    <source>
        <dbReference type="ARBA" id="ARBA00004401"/>
    </source>
</evidence>
<dbReference type="eggNOG" id="COG0681">
    <property type="taxonomic scope" value="Bacteria"/>
</dbReference>
<dbReference type="InterPro" id="IPR036286">
    <property type="entry name" value="LexA/Signal_pep-like_sf"/>
</dbReference>
<dbReference type="HOGENOM" id="CLU_028723_5_1_9"/>
<reference evidence="9 10" key="2">
    <citation type="journal article" date="2015" name="J. Bacteriol.">
        <title>Genomic, proteomic, and biochemical analysis of the organohalide respiratory pathway in Desulfitobacterium dehalogenans.</title>
        <authorList>
            <person name="Kruse T."/>
            <person name="van de Pas B.A."/>
            <person name="Atteia A."/>
            <person name="Krab K."/>
            <person name="Hagen W.R."/>
            <person name="Goodwin L."/>
            <person name="Chain P."/>
            <person name="Boeren S."/>
            <person name="Maphosa F."/>
            <person name="Schraa G."/>
            <person name="de Vos W.M."/>
            <person name="van der Oost J."/>
            <person name="Smidt H."/>
            <person name="Stams A.J."/>
        </authorList>
    </citation>
    <scope>NUCLEOTIDE SEQUENCE [LARGE SCALE GENOMIC DNA]</scope>
    <source>
        <strain evidence="10">ATCC 51507 / DSM 9161 / JW/IU-DC1</strain>
    </source>
</reference>